<proteinExistence type="predicted"/>
<protein>
    <submittedName>
        <fullName evidence="2">Uncharacterized protein</fullName>
    </submittedName>
</protein>
<comment type="caution">
    <text evidence="2">The sequence shown here is derived from an EMBL/GenBank/DDBJ whole genome shotgun (WGS) entry which is preliminary data.</text>
</comment>
<evidence type="ECO:0000313" key="3">
    <source>
        <dbReference type="Proteomes" id="UP000619244"/>
    </source>
</evidence>
<keyword evidence="3" id="KW-1185">Reference proteome</keyword>
<evidence type="ECO:0000313" key="2">
    <source>
        <dbReference type="EMBL" id="GGX84752.1"/>
    </source>
</evidence>
<evidence type="ECO:0000256" key="1">
    <source>
        <dbReference type="SAM" id="MobiDB-lite"/>
    </source>
</evidence>
<sequence>MSVAVRRVPRALARSVSAPPRAGSVSAPSALSAPAPSVRPHPLRRLFAALRGKLDSGNRGRQSHDTTRWIAMKEQDEKAQPEGSPYGLWTGGERNRSYDPEDLVRARGQDPTPENVDAARKLIEKEGPEVIERYLP</sequence>
<accession>A0A918U349</accession>
<feature type="region of interest" description="Disordered" evidence="1">
    <location>
        <begin position="53"/>
        <end position="98"/>
    </location>
</feature>
<name>A0A918U349_9ACTN</name>
<reference evidence="2" key="1">
    <citation type="journal article" date="2014" name="Int. J. Syst. Evol. Microbiol.">
        <title>Complete genome sequence of Corynebacterium casei LMG S-19264T (=DSM 44701T), isolated from a smear-ripened cheese.</title>
        <authorList>
            <consortium name="US DOE Joint Genome Institute (JGI-PGF)"/>
            <person name="Walter F."/>
            <person name="Albersmeier A."/>
            <person name="Kalinowski J."/>
            <person name="Ruckert C."/>
        </authorList>
    </citation>
    <scope>NUCLEOTIDE SEQUENCE</scope>
    <source>
        <strain evidence="2">JCM 4790</strain>
    </source>
</reference>
<gene>
    <name evidence="2" type="ORF">GCM10010358_43750</name>
</gene>
<dbReference type="AlphaFoldDB" id="A0A918U349"/>
<feature type="region of interest" description="Disordered" evidence="1">
    <location>
        <begin position="1"/>
        <end position="41"/>
    </location>
</feature>
<organism evidence="2 3">
    <name type="scientific">Streptomyces minutiscleroticus</name>
    <dbReference type="NCBI Taxonomy" id="68238"/>
    <lineage>
        <taxon>Bacteria</taxon>
        <taxon>Bacillati</taxon>
        <taxon>Actinomycetota</taxon>
        <taxon>Actinomycetes</taxon>
        <taxon>Kitasatosporales</taxon>
        <taxon>Streptomycetaceae</taxon>
        <taxon>Streptomyces</taxon>
    </lineage>
</organism>
<feature type="compositionally biased region" description="Basic and acidic residues" evidence="1">
    <location>
        <begin position="53"/>
        <end position="80"/>
    </location>
</feature>
<feature type="compositionally biased region" description="Low complexity" evidence="1">
    <location>
        <begin position="1"/>
        <end position="36"/>
    </location>
</feature>
<dbReference type="Proteomes" id="UP000619244">
    <property type="component" value="Unassembled WGS sequence"/>
</dbReference>
<dbReference type="EMBL" id="BMVU01000021">
    <property type="protein sequence ID" value="GGX84752.1"/>
    <property type="molecule type" value="Genomic_DNA"/>
</dbReference>
<reference evidence="2" key="2">
    <citation type="submission" date="2020-09" db="EMBL/GenBank/DDBJ databases">
        <authorList>
            <person name="Sun Q."/>
            <person name="Ohkuma M."/>
        </authorList>
    </citation>
    <scope>NUCLEOTIDE SEQUENCE</scope>
    <source>
        <strain evidence="2">JCM 4790</strain>
    </source>
</reference>